<feature type="transmembrane region" description="Helical" evidence="6">
    <location>
        <begin position="132"/>
        <end position="154"/>
    </location>
</feature>
<evidence type="ECO:0000256" key="3">
    <source>
        <dbReference type="ARBA" id="ARBA00022692"/>
    </source>
</evidence>
<accession>A0AAN9BDM2</accession>
<feature type="transmembrane region" description="Helical" evidence="6">
    <location>
        <begin position="100"/>
        <end position="120"/>
    </location>
</feature>
<evidence type="ECO:0000313" key="8">
    <source>
        <dbReference type="Proteomes" id="UP001374579"/>
    </source>
</evidence>
<dbReference type="EMBL" id="JBAMIC010000008">
    <property type="protein sequence ID" value="KAK7104078.1"/>
    <property type="molecule type" value="Genomic_DNA"/>
</dbReference>
<proteinExistence type="inferred from homology"/>
<dbReference type="PANTHER" id="PTHR11958:SF63">
    <property type="entry name" value="AMINO ACID TRANSPORTER"/>
    <property type="match status" value="1"/>
</dbReference>
<reference evidence="7 8" key="1">
    <citation type="submission" date="2024-02" db="EMBL/GenBank/DDBJ databases">
        <title>Chromosome-scale genome assembly of the rough periwinkle Littorina saxatilis.</title>
        <authorList>
            <person name="De Jode A."/>
            <person name="Faria R."/>
            <person name="Formenti G."/>
            <person name="Sims Y."/>
            <person name="Smith T.P."/>
            <person name="Tracey A."/>
            <person name="Wood J.M.D."/>
            <person name="Zagrodzka Z.B."/>
            <person name="Johannesson K."/>
            <person name="Butlin R.K."/>
            <person name="Leder E.H."/>
        </authorList>
    </citation>
    <scope>NUCLEOTIDE SEQUENCE [LARGE SCALE GENOMIC DNA]</scope>
    <source>
        <strain evidence="7">Snail1</strain>
        <tissue evidence="7">Muscle</tissue>
    </source>
</reference>
<keyword evidence="2 6" id="KW-0813">Transport</keyword>
<comment type="subcellular location">
    <subcellularLocation>
        <location evidence="1 6">Membrane</location>
        <topology evidence="1 6">Multi-pass membrane protein</topology>
    </subcellularLocation>
</comment>
<feature type="transmembrane region" description="Helical" evidence="6">
    <location>
        <begin position="304"/>
        <end position="325"/>
    </location>
</feature>
<keyword evidence="4 6" id="KW-1133">Transmembrane helix</keyword>
<dbReference type="InterPro" id="IPR001991">
    <property type="entry name" value="Na-dicarboxylate_symporter"/>
</dbReference>
<dbReference type="Pfam" id="PF00375">
    <property type="entry name" value="SDF"/>
    <property type="match status" value="1"/>
</dbReference>
<comment type="caution">
    <text evidence="7">The sequence shown here is derived from an EMBL/GenBank/DDBJ whole genome shotgun (WGS) entry which is preliminary data.</text>
</comment>
<dbReference type="InterPro" id="IPR050746">
    <property type="entry name" value="DAACS"/>
</dbReference>
<evidence type="ECO:0000256" key="4">
    <source>
        <dbReference type="ARBA" id="ARBA00022989"/>
    </source>
</evidence>
<dbReference type="Proteomes" id="UP001374579">
    <property type="component" value="Unassembled WGS sequence"/>
</dbReference>
<feature type="transmembrane region" description="Helical" evidence="6">
    <location>
        <begin position="256"/>
        <end position="284"/>
    </location>
</feature>
<dbReference type="GO" id="GO:0015501">
    <property type="term" value="F:glutamate:sodium symporter activity"/>
    <property type="evidence" value="ECO:0007669"/>
    <property type="project" value="TreeGrafter"/>
</dbReference>
<evidence type="ECO:0000256" key="5">
    <source>
        <dbReference type="ARBA" id="ARBA00023136"/>
    </source>
</evidence>
<organism evidence="7 8">
    <name type="scientific">Littorina saxatilis</name>
    <dbReference type="NCBI Taxonomy" id="31220"/>
    <lineage>
        <taxon>Eukaryota</taxon>
        <taxon>Metazoa</taxon>
        <taxon>Spiralia</taxon>
        <taxon>Lophotrochozoa</taxon>
        <taxon>Mollusca</taxon>
        <taxon>Gastropoda</taxon>
        <taxon>Caenogastropoda</taxon>
        <taxon>Littorinimorpha</taxon>
        <taxon>Littorinoidea</taxon>
        <taxon>Littorinidae</taxon>
        <taxon>Littorina</taxon>
    </lineage>
</organism>
<dbReference type="AlphaFoldDB" id="A0AAN9BDM2"/>
<feature type="transmembrane region" description="Helical" evidence="6">
    <location>
        <begin position="407"/>
        <end position="427"/>
    </location>
</feature>
<dbReference type="PANTHER" id="PTHR11958">
    <property type="entry name" value="SODIUM/DICARBOXYLATE SYMPORTER-RELATED"/>
    <property type="match status" value="1"/>
</dbReference>
<evidence type="ECO:0000256" key="1">
    <source>
        <dbReference type="ARBA" id="ARBA00004141"/>
    </source>
</evidence>
<dbReference type="Gene3D" id="1.10.3860.10">
    <property type="entry name" value="Sodium:dicarboxylate symporter"/>
    <property type="match status" value="1"/>
</dbReference>
<comment type="similarity">
    <text evidence="6">Belongs to the dicarboxylate/amino acid:cation symporter (DAACS) (TC 2.A.23) family.</text>
</comment>
<keyword evidence="8" id="KW-1185">Reference proteome</keyword>
<dbReference type="GO" id="GO:0015175">
    <property type="term" value="F:neutral L-amino acid transmembrane transporter activity"/>
    <property type="evidence" value="ECO:0007669"/>
    <property type="project" value="TreeGrafter"/>
</dbReference>
<protein>
    <recommendedName>
        <fullName evidence="6">Amino acid transporter</fullName>
    </recommendedName>
</protein>
<evidence type="ECO:0000256" key="2">
    <source>
        <dbReference type="ARBA" id="ARBA00022448"/>
    </source>
</evidence>
<evidence type="ECO:0000313" key="7">
    <source>
        <dbReference type="EMBL" id="KAK7104078.1"/>
    </source>
</evidence>
<keyword evidence="6" id="KW-0769">Symport</keyword>
<keyword evidence="3 6" id="KW-0812">Transmembrane</keyword>
<keyword evidence="5 6" id="KW-0472">Membrane</keyword>
<sequence length="526" mass="56239">MTEVDRKHDRNIEERCFLEKNSDGSAGAETELEAKDADDISQKARRTRCQRFFAWEGALLVLTIVGAAVGFVIGFSLYAAKVSSTALIWVGLPGELYMRMLKAAVLPLIVSSIITGTAGLKPKDNGRVSGVALTYIIVTNVIGAVVGTILAVIIRPGAGGGAEDKNNKIVDTGNLQTSDLFVDLIRNLAPDNIVTACFQKTQTRYRESIISANETELVRFLGTSSGSNILGLVIVSAALGMASAQQGEIARPFLNFFGAAAEVIVCLLQWMVWLTPIGVISLIAKAIGSSTDLVAVFQGLGFLILAHVIGDVLIGVVFIALMYLIFQRKNPFVFLAGASRAIITAVAASSSAVAMPEVLNCVETRHKVDHRVSRFVVPLATALNREGSAMFIACTCIYVAQLQGSATAGNIVLIFILAAMGSLAVPAVPSSSIVTILMILDSMEIAPTNIGIIIALEWFSDRMRTMPNVISHILCAVLTWQFCKASLGFGDDDTLAAEEKMSQVSFHISSDEKGEEEINVNFSMNV</sequence>
<name>A0AAN9BDM2_9CAEN</name>
<dbReference type="PRINTS" id="PR00173">
    <property type="entry name" value="EDTRNSPORT"/>
</dbReference>
<dbReference type="GO" id="GO:0005886">
    <property type="term" value="C:plasma membrane"/>
    <property type="evidence" value="ECO:0007669"/>
    <property type="project" value="TreeGrafter"/>
</dbReference>
<gene>
    <name evidence="7" type="ORF">V1264_018852</name>
</gene>
<dbReference type="InterPro" id="IPR036458">
    <property type="entry name" value="Na:dicarbo_symporter_sf"/>
</dbReference>
<dbReference type="SUPFAM" id="SSF118215">
    <property type="entry name" value="Proton glutamate symport protein"/>
    <property type="match status" value="1"/>
</dbReference>
<feature type="transmembrane region" description="Helical" evidence="6">
    <location>
        <begin position="433"/>
        <end position="456"/>
    </location>
</feature>
<evidence type="ECO:0000256" key="6">
    <source>
        <dbReference type="RuleBase" id="RU361216"/>
    </source>
</evidence>
<feature type="transmembrane region" description="Helical" evidence="6">
    <location>
        <begin position="52"/>
        <end position="80"/>
    </location>
</feature>
<dbReference type="GO" id="GO:0005313">
    <property type="term" value="F:L-glutamate transmembrane transporter activity"/>
    <property type="evidence" value="ECO:0007669"/>
    <property type="project" value="TreeGrafter"/>
</dbReference>
<feature type="transmembrane region" description="Helical" evidence="6">
    <location>
        <begin position="226"/>
        <end position="244"/>
    </location>
</feature>